<organism evidence="1 2">
    <name type="scientific">Sarocladium strictum</name>
    <name type="common">Black bundle disease fungus</name>
    <name type="synonym">Acremonium strictum</name>
    <dbReference type="NCBI Taxonomy" id="5046"/>
    <lineage>
        <taxon>Eukaryota</taxon>
        <taxon>Fungi</taxon>
        <taxon>Dikarya</taxon>
        <taxon>Ascomycota</taxon>
        <taxon>Pezizomycotina</taxon>
        <taxon>Sordariomycetes</taxon>
        <taxon>Hypocreomycetidae</taxon>
        <taxon>Hypocreales</taxon>
        <taxon>Sarocladiaceae</taxon>
        <taxon>Sarocladium</taxon>
    </lineage>
</organism>
<gene>
    <name evidence="1" type="ORF">NLU13_8172</name>
</gene>
<dbReference type="AlphaFoldDB" id="A0AA39GB57"/>
<comment type="caution">
    <text evidence="1">The sequence shown here is derived from an EMBL/GenBank/DDBJ whole genome shotgun (WGS) entry which is preliminary data.</text>
</comment>
<reference evidence="1" key="1">
    <citation type="submission" date="2022-10" db="EMBL/GenBank/DDBJ databases">
        <title>Determination and structural analysis of whole genome sequence of Sarocladium strictum F4-1.</title>
        <authorList>
            <person name="Hu L."/>
            <person name="Jiang Y."/>
        </authorList>
    </citation>
    <scope>NUCLEOTIDE SEQUENCE</scope>
    <source>
        <strain evidence="1">F4-1</strain>
    </source>
</reference>
<proteinExistence type="predicted"/>
<evidence type="ECO:0000313" key="2">
    <source>
        <dbReference type="Proteomes" id="UP001175261"/>
    </source>
</evidence>
<protein>
    <submittedName>
        <fullName evidence="1">Uncharacterized protein</fullName>
    </submittedName>
</protein>
<evidence type="ECO:0000313" key="1">
    <source>
        <dbReference type="EMBL" id="KAK0384083.1"/>
    </source>
</evidence>
<dbReference type="Proteomes" id="UP001175261">
    <property type="component" value="Unassembled WGS sequence"/>
</dbReference>
<sequence>MSIVATDASRMGVTLQGYNQVVALSQANINETLRRHFSVLDADDQLDLFKAKAGAASISAKVLAPRIELIDKDDGDGALYILRLGEGTFKAVNMDGDDVEVLQYPTNGWELAFNVDFAFKPVKKLPQNIEQQVPLAGGYSVKQLMINFGDATRIFQLDPNRTKYPVSDKDKAKLDTSSLKVALQMFANTYLENKLKTTDNHNILGYAVELTEKPKDLKPTFLPTACKVQIVGHRAGGDAKSFQQGNPYNAFCFTEMTDGRTMPGAELKYSGNWFYESLGGTMAISRSTFWDLFMVPNIKDAHVKAVEASHYVIRAMGKPFFGRDMWYLDDAEPMREQLCGPFALPSELPPLAFGTTYTCSKLEHWNNEELSPVAKCFFKPRTTISTSAAPTKRKGEIVVTQKIDVSWEQGAKLSDYFKAIPLSAVFADAFNVNLTGSIGLTTKTTISMNAVTSTGSLQVTSDTQVTRQEYRALDFNIGGIGSYLPGDIQRKINELPGLVSEEYRRMKAELSAWLQGRKDVFKTVAEGIQQDLNNSSKFVFPGNGTFDIKDPLFSDEGNLMVGLVYR</sequence>
<accession>A0AA39GB57</accession>
<dbReference type="EMBL" id="JAPDFR010000008">
    <property type="protein sequence ID" value="KAK0384083.1"/>
    <property type="molecule type" value="Genomic_DNA"/>
</dbReference>
<keyword evidence="2" id="KW-1185">Reference proteome</keyword>
<name>A0AA39GB57_SARSR</name>